<dbReference type="NCBIfam" id="NF001126">
    <property type="entry name" value="PRK00139.1-4"/>
    <property type="match status" value="1"/>
</dbReference>
<dbReference type="OrthoDB" id="9800958at2"/>
<dbReference type="NCBIfam" id="NF001124">
    <property type="entry name" value="PRK00139.1-2"/>
    <property type="match status" value="1"/>
</dbReference>
<evidence type="ECO:0000256" key="6">
    <source>
        <dbReference type="ARBA" id="ARBA00022741"/>
    </source>
</evidence>
<dbReference type="Gene3D" id="3.90.190.20">
    <property type="entry name" value="Mur ligase, C-terminal domain"/>
    <property type="match status" value="1"/>
</dbReference>
<keyword evidence="5 19" id="KW-0132">Cell division</keyword>
<evidence type="ECO:0000256" key="10">
    <source>
        <dbReference type="ARBA" id="ARBA00023306"/>
    </source>
</evidence>
<evidence type="ECO:0000313" key="24">
    <source>
        <dbReference type="EMBL" id="CUN79185.1"/>
    </source>
</evidence>
<feature type="binding site" evidence="19">
    <location>
        <position position="466"/>
    </location>
    <ligand>
        <name>meso-2,6-diaminopimelate</name>
        <dbReference type="ChEBI" id="CHEBI:57791"/>
    </ligand>
</feature>
<dbReference type="UniPathway" id="UPA00219"/>
<keyword evidence="3 19" id="KW-0963">Cytoplasm</keyword>
<comment type="catalytic activity">
    <reaction evidence="12 19">
        <text>UDP-N-acetyl-alpha-D-muramoyl-L-alanyl-D-glutamate + meso-2,6-diaminopimelate + ATP = UDP-N-acetyl-alpha-D-muramoyl-L-alanyl-gamma-D-glutamyl-meso-2,6-diaminopimelate + ADP + phosphate + H(+)</text>
        <dbReference type="Rhea" id="RHEA:23676"/>
        <dbReference type="ChEBI" id="CHEBI:15378"/>
        <dbReference type="ChEBI" id="CHEBI:30616"/>
        <dbReference type="ChEBI" id="CHEBI:43474"/>
        <dbReference type="ChEBI" id="CHEBI:57791"/>
        <dbReference type="ChEBI" id="CHEBI:83900"/>
        <dbReference type="ChEBI" id="CHEBI:83905"/>
        <dbReference type="ChEBI" id="CHEBI:456216"/>
        <dbReference type="EC" id="6.3.2.13"/>
    </reaction>
</comment>
<dbReference type="SUPFAM" id="SSF53623">
    <property type="entry name" value="MurD-like peptide ligases, catalytic domain"/>
    <property type="match status" value="1"/>
</dbReference>
<dbReference type="Proteomes" id="UP000095558">
    <property type="component" value="Unassembled WGS sequence"/>
</dbReference>
<evidence type="ECO:0000256" key="18">
    <source>
        <dbReference type="ARBA" id="ARBA00081560"/>
    </source>
</evidence>
<comment type="function">
    <text evidence="13 19">Catalyzes the addition of meso-diaminopimelic acid to the nucleotide precursor UDP-N-acetylmuramoyl-L-alanyl-D-glutamate (UMAG) in the biosynthesis of bacterial cell-wall peptidoglycan.</text>
</comment>
<keyword evidence="19" id="KW-0460">Magnesium</keyword>
<evidence type="ECO:0000256" key="17">
    <source>
        <dbReference type="ARBA" id="ARBA00076158"/>
    </source>
</evidence>
<dbReference type="RefSeq" id="WP_042398125.1">
    <property type="nucleotide sequence ID" value="NZ_CYYT01000004.1"/>
</dbReference>
<feature type="binding site" evidence="19">
    <location>
        <begin position="157"/>
        <end position="158"/>
    </location>
    <ligand>
        <name>UDP-N-acetyl-alpha-D-muramoyl-L-alanyl-D-glutamate</name>
        <dbReference type="ChEBI" id="CHEBI:83900"/>
    </ligand>
</feature>
<dbReference type="EC" id="6.3.2.13" evidence="14 19"/>
<feature type="binding site" evidence="19">
    <location>
        <begin position="413"/>
        <end position="416"/>
    </location>
    <ligand>
        <name>meso-2,6-diaminopimelate</name>
        <dbReference type="ChEBI" id="CHEBI:57791"/>
    </ligand>
</feature>
<evidence type="ECO:0000259" key="21">
    <source>
        <dbReference type="Pfam" id="PF01225"/>
    </source>
</evidence>
<dbReference type="Pfam" id="PF08245">
    <property type="entry name" value="Mur_ligase_M"/>
    <property type="match status" value="1"/>
</dbReference>
<comment type="PTM">
    <text evidence="19">Carboxylation is probably crucial for Mg(2+) binding and, consequently, for the gamma-phosphate positioning of ATP.</text>
</comment>
<evidence type="ECO:0000256" key="11">
    <source>
        <dbReference type="ARBA" id="ARBA00023316"/>
    </source>
</evidence>
<sequence>MLLSELVCNSKLKYSCTNEIDYTKIEIKDITRDTRQVIDGSMFIAVIGVKVDGHDLINEAIEKGAKAIIHSKEINDIKDGIAYIKVEDTRECMAIIAKTFFNIQDSDLTFLGVTGTNGKTTSTYMMKHILEHAGNKVGLIGTIANYIGEKMIPTNMTTPEAIELFRLIKDMREAGCKYCLMEVSSHASAMGRVEGLNFSRGMFTNLTQDHMDYHKTFENYYNAKFKFIKGAKSTVINCDDQYGKKMLNTLHESSTDNKEVTSYGVNDGYVRAKNLDLQANGSTFDLYIGDEFKGNVKLHIPGLYNIYNALGVIGMLVVGGYVSVEDVIEAFDTMKAVAGRCERVYHDKMKCTVVVDYAHTPDGLENILETMKEVVKGKLITVFGCGGDRDKTKRPLMGEIAEKYSDVTIVTSDNPRTEDPHSIIEDILAGIKDSHTVIEDRKEAIEYACRIAGKDDIVVIAGKGHEDYQIIGTVKHHFSDKEVVINYFNEI</sequence>
<dbReference type="GO" id="GO:0005524">
    <property type="term" value="F:ATP binding"/>
    <property type="evidence" value="ECO:0007669"/>
    <property type="project" value="UniProtKB-UniRule"/>
</dbReference>
<feature type="domain" description="Mur ligase central" evidence="23">
    <location>
        <begin position="113"/>
        <end position="315"/>
    </location>
</feature>
<feature type="domain" description="Mur ligase N-terminal catalytic" evidence="21">
    <location>
        <begin position="27"/>
        <end position="100"/>
    </location>
</feature>
<dbReference type="InterPro" id="IPR035911">
    <property type="entry name" value="MurE/MurF_N"/>
</dbReference>
<comment type="caution">
    <text evidence="19">Lacks conserved residue(s) required for the propagation of feature annotation.</text>
</comment>
<keyword evidence="11 19" id="KW-0961">Cell wall biogenesis/degradation</keyword>
<feature type="binding site" evidence="19">
    <location>
        <position position="34"/>
    </location>
    <ligand>
        <name>UDP-N-acetyl-alpha-D-muramoyl-L-alanyl-D-glutamate</name>
        <dbReference type="ChEBI" id="CHEBI:83900"/>
    </ligand>
</feature>
<name>A0A173Z6M1_9CLOT</name>
<feature type="domain" description="Mur ligase C-terminal" evidence="22">
    <location>
        <begin position="339"/>
        <end position="464"/>
    </location>
</feature>
<dbReference type="GO" id="GO:0051301">
    <property type="term" value="P:cell division"/>
    <property type="evidence" value="ECO:0007669"/>
    <property type="project" value="UniProtKB-KW"/>
</dbReference>
<evidence type="ECO:0000256" key="5">
    <source>
        <dbReference type="ARBA" id="ARBA00022618"/>
    </source>
</evidence>
<feature type="modified residue" description="N6-carboxylysine" evidence="19">
    <location>
        <position position="224"/>
    </location>
</feature>
<proteinExistence type="inferred from homology"/>
<dbReference type="InterPro" id="IPR013221">
    <property type="entry name" value="Mur_ligase_cen"/>
</dbReference>
<dbReference type="Pfam" id="PF02875">
    <property type="entry name" value="Mur_ligase_C"/>
    <property type="match status" value="1"/>
</dbReference>
<evidence type="ECO:0000313" key="25">
    <source>
        <dbReference type="Proteomes" id="UP000095558"/>
    </source>
</evidence>
<dbReference type="NCBIfam" id="TIGR01085">
    <property type="entry name" value="murE"/>
    <property type="match status" value="1"/>
</dbReference>
<comment type="pathway">
    <text evidence="1 19 20">Cell wall biogenesis; peptidoglycan biosynthesis.</text>
</comment>
<evidence type="ECO:0000256" key="14">
    <source>
        <dbReference type="ARBA" id="ARBA00066633"/>
    </source>
</evidence>
<feature type="binding site" evidence="19">
    <location>
        <begin position="115"/>
        <end position="121"/>
    </location>
    <ligand>
        <name>ATP</name>
        <dbReference type="ChEBI" id="CHEBI:30616"/>
    </ligand>
</feature>
<keyword evidence="8 19" id="KW-0133">Cell shape</keyword>
<evidence type="ECO:0000256" key="2">
    <source>
        <dbReference type="ARBA" id="ARBA00005898"/>
    </source>
</evidence>
<dbReference type="PROSITE" id="PS01011">
    <property type="entry name" value="FOLYLPOLYGLU_SYNT_1"/>
    <property type="match status" value="1"/>
</dbReference>
<evidence type="ECO:0000256" key="3">
    <source>
        <dbReference type="ARBA" id="ARBA00022490"/>
    </source>
</evidence>
<dbReference type="SUPFAM" id="SSF63418">
    <property type="entry name" value="MurE/MurF N-terminal domain"/>
    <property type="match status" value="1"/>
</dbReference>
<evidence type="ECO:0000256" key="12">
    <source>
        <dbReference type="ARBA" id="ARBA00050251"/>
    </source>
</evidence>
<dbReference type="AlphaFoldDB" id="A0A173Z6M1"/>
<dbReference type="Pfam" id="PF01225">
    <property type="entry name" value="Mur_ligase"/>
    <property type="match status" value="1"/>
</dbReference>
<dbReference type="SUPFAM" id="SSF53244">
    <property type="entry name" value="MurD-like peptide ligases, peptide-binding domain"/>
    <property type="match status" value="1"/>
</dbReference>
<evidence type="ECO:0000256" key="16">
    <source>
        <dbReference type="ARBA" id="ARBA00075482"/>
    </source>
</evidence>
<dbReference type="GO" id="GO:0000287">
    <property type="term" value="F:magnesium ion binding"/>
    <property type="evidence" value="ECO:0007669"/>
    <property type="project" value="UniProtKB-UniRule"/>
</dbReference>
<keyword evidence="10 19" id="KW-0131">Cell cycle</keyword>
<comment type="cofactor">
    <cofactor evidence="19">
        <name>Mg(2+)</name>
        <dbReference type="ChEBI" id="CHEBI:18420"/>
    </cofactor>
</comment>
<evidence type="ECO:0000259" key="22">
    <source>
        <dbReference type="Pfam" id="PF02875"/>
    </source>
</evidence>
<comment type="subcellular location">
    <subcellularLocation>
        <location evidence="19 20">Cytoplasm</location>
    </subcellularLocation>
</comment>
<evidence type="ECO:0000256" key="7">
    <source>
        <dbReference type="ARBA" id="ARBA00022840"/>
    </source>
</evidence>
<evidence type="ECO:0000256" key="13">
    <source>
        <dbReference type="ARBA" id="ARBA00056782"/>
    </source>
</evidence>
<evidence type="ECO:0000256" key="8">
    <source>
        <dbReference type="ARBA" id="ARBA00022960"/>
    </source>
</evidence>
<gene>
    <name evidence="19 24" type="primary">murE</name>
    <name evidence="24" type="ORF">ERS852470_00726</name>
</gene>
<dbReference type="InterPro" id="IPR036615">
    <property type="entry name" value="Mur_ligase_C_dom_sf"/>
</dbReference>
<dbReference type="InterPro" id="IPR005761">
    <property type="entry name" value="UDP-N-AcMur-Glu-dNH2Pim_ligase"/>
</dbReference>
<feature type="binding site" evidence="19">
    <location>
        <position position="192"/>
    </location>
    <ligand>
        <name>UDP-N-acetyl-alpha-D-muramoyl-L-alanyl-D-glutamate</name>
        <dbReference type="ChEBI" id="CHEBI:83900"/>
    </ligand>
</feature>
<dbReference type="InterPro" id="IPR000713">
    <property type="entry name" value="Mur_ligase_N"/>
</dbReference>
<dbReference type="InterPro" id="IPR018109">
    <property type="entry name" value="Folylpolyglutamate_synth_CS"/>
</dbReference>
<dbReference type="Gene3D" id="3.40.1190.10">
    <property type="entry name" value="Mur-like, catalytic domain"/>
    <property type="match status" value="1"/>
</dbReference>
<dbReference type="HAMAP" id="MF_00208">
    <property type="entry name" value="MurE"/>
    <property type="match status" value="1"/>
</dbReference>
<evidence type="ECO:0000256" key="19">
    <source>
        <dbReference type="HAMAP-Rule" id="MF_00208"/>
    </source>
</evidence>
<feature type="binding site" evidence="19">
    <location>
        <position position="184"/>
    </location>
    <ligand>
        <name>UDP-N-acetyl-alpha-D-muramoyl-L-alanyl-D-glutamate</name>
        <dbReference type="ChEBI" id="CHEBI:83900"/>
    </ligand>
</feature>
<accession>A0A173Z6M1</accession>
<organism evidence="24 25">
    <name type="scientific">Clostridium disporicum</name>
    <dbReference type="NCBI Taxonomy" id="84024"/>
    <lineage>
        <taxon>Bacteria</taxon>
        <taxon>Bacillati</taxon>
        <taxon>Bacillota</taxon>
        <taxon>Clostridia</taxon>
        <taxon>Eubacteriales</taxon>
        <taxon>Clostridiaceae</taxon>
        <taxon>Clostridium</taxon>
    </lineage>
</organism>
<dbReference type="PANTHER" id="PTHR23135:SF4">
    <property type="entry name" value="UDP-N-ACETYLMURAMOYL-L-ALANYL-D-GLUTAMATE--2,6-DIAMINOPIMELATE LIGASE MURE HOMOLOG, CHLOROPLASTIC"/>
    <property type="match status" value="1"/>
</dbReference>
<dbReference type="FunFam" id="3.90.190.20:FF:000006">
    <property type="entry name" value="UDP-N-acetylmuramoyl-L-alanyl-D-glutamate--2,6-diaminopimelate ligase"/>
    <property type="match status" value="1"/>
</dbReference>
<keyword evidence="7 19" id="KW-0067">ATP-binding</keyword>
<dbReference type="GO" id="GO:0071555">
    <property type="term" value="P:cell wall organization"/>
    <property type="evidence" value="ECO:0007669"/>
    <property type="project" value="UniProtKB-KW"/>
</dbReference>
<reference evidence="24 25" key="1">
    <citation type="submission" date="2015-09" db="EMBL/GenBank/DDBJ databases">
        <authorList>
            <consortium name="Pathogen Informatics"/>
        </authorList>
    </citation>
    <scope>NUCLEOTIDE SEQUENCE [LARGE SCALE GENOMIC DNA]</scope>
    <source>
        <strain evidence="24 25">2789STDY5834855</strain>
    </source>
</reference>
<dbReference type="GO" id="GO:0005737">
    <property type="term" value="C:cytoplasm"/>
    <property type="evidence" value="ECO:0007669"/>
    <property type="project" value="UniProtKB-SubCell"/>
</dbReference>
<evidence type="ECO:0000256" key="4">
    <source>
        <dbReference type="ARBA" id="ARBA00022598"/>
    </source>
</evidence>
<feature type="short sequence motif" description="Meso-diaminopimelate recognition motif" evidence="19">
    <location>
        <begin position="413"/>
        <end position="416"/>
    </location>
</feature>
<dbReference type="GO" id="GO:0008765">
    <property type="term" value="F:UDP-N-acetylmuramoylalanyl-D-glutamate-2,6-diaminopimelate ligase activity"/>
    <property type="evidence" value="ECO:0007669"/>
    <property type="project" value="UniProtKB-UniRule"/>
</dbReference>
<dbReference type="EMBL" id="CYZV01000006">
    <property type="protein sequence ID" value="CUN79185.1"/>
    <property type="molecule type" value="Genomic_DNA"/>
</dbReference>
<comment type="similarity">
    <text evidence="2 19">Belongs to the MurCDEF family. MurE subfamily.</text>
</comment>
<keyword evidence="6 19" id="KW-0547">Nucleotide-binding</keyword>
<evidence type="ECO:0000256" key="9">
    <source>
        <dbReference type="ARBA" id="ARBA00022984"/>
    </source>
</evidence>
<dbReference type="PANTHER" id="PTHR23135">
    <property type="entry name" value="MUR LIGASE FAMILY MEMBER"/>
    <property type="match status" value="1"/>
</dbReference>
<dbReference type="GO" id="GO:0004326">
    <property type="term" value="F:tetrahydrofolylpolyglutamate synthase activity"/>
    <property type="evidence" value="ECO:0007669"/>
    <property type="project" value="InterPro"/>
</dbReference>
<keyword evidence="4 19" id="KW-0436">Ligase</keyword>
<evidence type="ECO:0000256" key="15">
    <source>
        <dbReference type="ARBA" id="ARBA00072883"/>
    </source>
</evidence>
<dbReference type="GeneID" id="83011922"/>
<protein>
    <recommendedName>
        <fullName evidence="15 19">UDP-N-acetylmuramoyl-L-alanyl-D-glutamate--2,6-diaminopimelate ligase</fullName>
        <ecNumber evidence="14 19">6.3.2.13</ecNumber>
    </recommendedName>
    <alternativeName>
        <fullName evidence="16 19">Meso-A2pm-adding enzyme</fullName>
    </alternativeName>
    <alternativeName>
        <fullName evidence="17 19">Meso-diaminopimelate-adding enzyme</fullName>
    </alternativeName>
    <alternativeName>
        <fullName evidence="18 19">UDP-MurNAc-L-Ala-D-Glu:meso-diaminopimelate ligase</fullName>
    </alternativeName>
    <alternativeName>
        <fullName evidence="19">UDP-MurNAc-tripeptide synthetase</fullName>
    </alternativeName>
    <alternativeName>
        <fullName evidence="19">UDP-N-acetylmuramyl-tripeptide synthetase</fullName>
    </alternativeName>
</protein>
<dbReference type="GO" id="GO:0008360">
    <property type="term" value="P:regulation of cell shape"/>
    <property type="evidence" value="ECO:0007669"/>
    <property type="project" value="UniProtKB-KW"/>
</dbReference>
<feature type="binding site" evidence="19">
    <location>
        <position position="462"/>
    </location>
    <ligand>
        <name>meso-2,6-diaminopimelate</name>
        <dbReference type="ChEBI" id="CHEBI:57791"/>
    </ligand>
</feature>
<evidence type="ECO:0000256" key="1">
    <source>
        <dbReference type="ARBA" id="ARBA00004752"/>
    </source>
</evidence>
<dbReference type="Gene3D" id="3.40.1390.10">
    <property type="entry name" value="MurE/MurF, N-terminal domain"/>
    <property type="match status" value="1"/>
</dbReference>
<dbReference type="InterPro" id="IPR004101">
    <property type="entry name" value="Mur_ligase_C"/>
</dbReference>
<keyword evidence="9 19" id="KW-0573">Peptidoglycan synthesis</keyword>
<feature type="binding site" evidence="19">
    <location>
        <position position="389"/>
    </location>
    <ligand>
        <name>meso-2,6-diaminopimelate</name>
        <dbReference type="ChEBI" id="CHEBI:57791"/>
    </ligand>
</feature>
<dbReference type="GO" id="GO:0009252">
    <property type="term" value="P:peptidoglycan biosynthetic process"/>
    <property type="evidence" value="ECO:0007669"/>
    <property type="project" value="UniProtKB-UniRule"/>
</dbReference>
<evidence type="ECO:0000259" key="23">
    <source>
        <dbReference type="Pfam" id="PF08245"/>
    </source>
</evidence>
<dbReference type="InterPro" id="IPR036565">
    <property type="entry name" value="Mur-like_cat_sf"/>
</dbReference>
<evidence type="ECO:0000256" key="20">
    <source>
        <dbReference type="RuleBase" id="RU004135"/>
    </source>
</evidence>